<keyword evidence="3" id="KW-0963">Cytoplasm</keyword>
<dbReference type="GO" id="GO:0005634">
    <property type="term" value="C:nucleus"/>
    <property type="evidence" value="ECO:0007669"/>
    <property type="project" value="UniProtKB-SubCell"/>
</dbReference>
<protein>
    <recommendedName>
        <fullName evidence="2 3">CCR4-NOT transcription complex subunit 10</fullName>
    </recommendedName>
</protein>
<dbReference type="GO" id="GO:0006417">
    <property type="term" value="P:regulation of translation"/>
    <property type="evidence" value="ECO:0007669"/>
    <property type="project" value="UniProtKB-KW"/>
</dbReference>
<evidence type="ECO:0000256" key="1">
    <source>
        <dbReference type="ARBA" id="ARBA00010080"/>
    </source>
</evidence>
<dbReference type="SUPFAM" id="SSF48452">
    <property type="entry name" value="TPR-like"/>
    <property type="match status" value="1"/>
</dbReference>
<dbReference type="GO" id="GO:0005737">
    <property type="term" value="C:cytoplasm"/>
    <property type="evidence" value="ECO:0007669"/>
    <property type="project" value="UniProtKB-SubCell"/>
</dbReference>
<proteinExistence type="inferred from homology"/>
<gene>
    <name evidence="5" type="ORF">CK820_G0009006</name>
</gene>
<dbReference type="InterPro" id="IPR039740">
    <property type="entry name" value="CNOT10"/>
</dbReference>
<evidence type="ECO:0000256" key="3">
    <source>
        <dbReference type="RuleBase" id="RU367083"/>
    </source>
</evidence>
<keyword evidence="3" id="KW-0943">RNA-mediated gene silencing</keyword>
<evidence type="ECO:0000256" key="2">
    <source>
        <dbReference type="ARBA" id="ARBA00014869"/>
    </source>
</evidence>
<keyword evidence="3" id="KW-0804">Transcription</keyword>
<evidence type="ECO:0000313" key="6">
    <source>
        <dbReference type="Proteomes" id="UP000236370"/>
    </source>
</evidence>
<dbReference type="SMR" id="A0A2J8NPU9"/>
<accession>A0A2J8NPU9</accession>
<evidence type="ECO:0000256" key="4">
    <source>
        <dbReference type="SAM" id="MobiDB-lite"/>
    </source>
</evidence>
<evidence type="ECO:0000313" key="5">
    <source>
        <dbReference type="EMBL" id="PNI73799.1"/>
    </source>
</evidence>
<comment type="caution">
    <text evidence="5">The sequence shown here is derived from an EMBL/GenBank/DDBJ whole genome shotgun (WGS) entry which is preliminary data.</text>
</comment>
<reference evidence="5 6" key="1">
    <citation type="submission" date="2017-12" db="EMBL/GenBank/DDBJ databases">
        <title>High-resolution comparative analysis of great ape genomes.</title>
        <authorList>
            <person name="Pollen A."/>
            <person name="Hastie A."/>
            <person name="Hormozdiari F."/>
            <person name="Dougherty M."/>
            <person name="Liu R."/>
            <person name="Chaisson M."/>
            <person name="Hoppe E."/>
            <person name="Hill C."/>
            <person name="Pang A."/>
            <person name="Hillier L."/>
            <person name="Baker C."/>
            <person name="Armstrong J."/>
            <person name="Shendure J."/>
            <person name="Paten B."/>
            <person name="Wilson R."/>
            <person name="Chao H."/>
            <person name="Schneider V."/>
            <person name="Ventura M."/>
            <person name="Kronenberg Z."/>
            <person name="Murali S."/>
            <person name="Gordon D."/>
            <person name="Cantsilieris S."/>
            <person name="Munson K."/>
            <person name="Nelson B."/>
            <person name="Raja A."/>
            <person name="Underwood J."/>
            <person name="Diekhans M."/>
            <person name="Fiddes I."/>
            <person name="Haussler D."/>
            <person name="Eichler E."/>
        </authorList>
    </citation>
    <scope>NUCLEOTIDE SEQUENCE [LARGE SCALE GENOMIC DNA]</scope>
    <source>
        <strain evidence="5">Yerkes chimp pedigree #C0471</strain>
    </source>
</reference>
<dbReference type="PANTHER" id="PTHR12979:SF5">
    <property type="entry name" value="CCR4-NOT TRANSCRIPTION COMPLEX SUBUNIT 10"/>
    <property type="match status" value="1"/>
</dbReference>
<dbReference type="Proteomes" id="UP000236370">
    <property type="component" value="Unassembled WGS sequence"/>
</dbReference>
<dbReference type="GO" id="GO:0030014">
    <property type="term" value="C:CCR4-NOT complex"/>
    <property type="evidence" value="ECO:0007669"/>
    <property type="project" value="UniProtKB-UniRule"/>
</dbReference>
<feature type="non-terminal residue" evidence="5">
    <location>
        <position position="229"/>
    </location>
</feature>
<feature type="non-terminal residue" evidence="5">
    <location>
        <position position="1"/>
    </location>
</feature>
<feature type="region of interest" description="Disordered" evidence="4">
    <location>
        <begin position="22"/>
        <end position="68"/>
    </location>
</feature>
<dbReference type="GO" id="GO:0031047">
    <property type="term" value="P:regulatory ncRNA-mediated gene silencing"/>
    <property type="evidence" value="ECO:0007669"/>
    <property type="project" value="UniProtKB-UniRule"/>
</dbReference>
<sequence length="229" mass="24733">PVASMEFAAICLRNALLLLPEEQQDPKQENGAKNSNQLGGNTESSESSETCSSKSHDGDKFIPAPPSSPLRKQELENLKCSILACSAYVALALGDNLMALNHADKLLQQPKLSGSLKFLGHLYAAEALISLDRISDAITHLNPENVTDVSLGISSNEQDQAGKRAPQCYPSSVNSARTVMLFNLGSAYCLRSEYDKARKCLHQAASMIHPKEVPPEAILLAVYLELQNG</sequence>
<feature type="compositionally biased region" description="Low complexity" evidence="4">
    <location>
        <begin position="43"/>
        <end position="53"/>
    </location>
</feature>
<comment type="similarity">
    <text evidence="1 3">Belongs to the CNOT10 family.</text>
</comment>
<keyword evidence="3" id="KW-0539">Nucleus</keyword>
<dbReference type="PANTHER" id="PTHR12979">
    <property type="entry name" value="CCR4-NOT TRANSCRIPTION COMPLEX SUBUNIT 10"/>
    <property type="match status" value="1"/>
</dbReference>
<keyword evidence="3" id="KW-0810">Translation regulation</keyword>
<dbReference type="Gene3D" id="1.25.40.10">
    <property type="entry name" value="Tetratricopeptide repeat domain"/>
    <property type="match status" value="1"/>
</dbReference>
<feature type="compositionally biased region" description="Polar residues" evidence="4">
    <location>
        <begin position="31"/>
        <end position="42"/>
    </location>
</feature>
<organism evidence="5 6">
    <name type="scientific">Pan troglodytes</name>
    <name type="common">Chimpanzee</name>
    <dbReference type="NCBI Taxonomy" id="9598"/>
    <lineage>
        <taxon>Eukaryota</taxon>
        <taxon>Metazoa</taxon>
        <taxon>Chordata</taxon>
        <taxon>Craniata</taxon>
        <taxon>Vertebrata</taxon>
        <taxon>Euteleostomi</taxon>
        <taxon>Mammalia</taxon>
        <taxon>Eutheria</taxon>
        <taxon>Euarchontoglires</taxon>
        <taxon>Primates</taxon>
        <taxon>Haplorrhini</taxon>
        <taxon>Catarrhini</taxon>
        <taxon>Hominidae</taxon>
        <taxon>Pan</taxon>
    </lineage>
</organism>
<dbReference type="AlphaFoldDB" id="A0A2J8NPU9"/>
<dbReference type="InterPro" id="IPR011990">
    <property type="entry name" value="TPR-like_helical_dom_sf"/>
</dbReference>
<name>A0A2J8NPU9_PANTR</name>
<dbReference type="EMBL" id="NBAG03000225">
    <property type="protein sequence ID" value="PNI73799.1"/>
    <property type="molecule type" value="Genomic_DNA"/>
</dbReference>
<comment type="subcellular location">
    <subcellularLocation>
        <location evidence="3">Cytoplasm</location>
    </subcellularLocation>
    <subcellularLocation>
        <location evidence="3">Nucleus</location>
    </subcellularLocation>
</comment>
<comment type="function">
    <text evidence="3">Component of the CCR4-NOT complex which is one of the major cellular mRNA deadenylases and is linked to various cellular processes including bulk mRNA degradation, miRNA-mediated repression, translational repression during translational initiation and general transcription regulation.</text>
</comment>
<keyword evidence="3" id="KW-0805">Transcription regulation</keyword>